<proteinExistence type="predicted"/>
<protein>
    <submittedName>
        <fullName evidence="1">10964_t:CDS:1</fullName>
    </submittedName>
</protein>
<comment type="caution">
    <text evidence="1">The sequence shown here is derived from an EMBL/GenBank/DDBJ whole genome shotgun (WGS) entry which is preliminary data.</text>
</comment>
<accession>A0A9N9CMF9</accession>
<dbReference type="EMBL" id="CAJVPP010002714">
    <property type="protein sequence ID" value="CAG8609089.1"/>
    <property type="molecule type" value="Genomic_DNA"/>
</dbReference>
<sequence>FRIPLVREFRIPLVREWVVCIPPLESRKLLGVRHILWERVRLRHLV</sequence>
<evidence type="ECO:0000313" key="1">
    <source>
        <dbReference type="EMBL" id="CAG8609089.1"/>
    </source>
</evidence>
<dbReference type="AlphaFoldDB" id="A0A9N9CMF9"/>
<dbReference type="Proteomes" id="UP000789375">
    <property type="component" value="Unassembled WGS sequence"/>
</dbReference>
<organism evidence="1 2">
    <name type="scientific">Funneliformis mosseae</name>
    <name type="common">Endomycorrhizal fungus</name>
    <name type="synonym">Glomus mosseae</name>
    <dbReference type="NCBI Taxonomy" id="27381"/>
    <lineage>
        <taxon>Eukaryota</taxon>
        <taxon>Fungi</taxon>
        <taxon>Fungi incertae sedis</taxon>
        <taxon>Mucoromycota</taxon>
        <taxon>Glomeromycotina</taxon>
        <taxon>Glomeromycetes</taxon>
        <taxon>Glomerales</taxon>
        <taxon>Glomeraceae</taxon>
        <taxon>Funneliformis</taxon>
    </lineage>
</organism>
<keyword evidence="2" id="KW-1185">Reference proteome</keyword>
<gene>
    <name evidence="1" type="ORF">FMOSSE_LOCUS9360</name>
</gene>
<evidence type="ECO:0000313" key="2">
    <source>
        <dbReference type="Proteomes" id="UP000789375"/>
    </source>
</evidence>
<reference evidence="1" key="1">
    <citation type="submission" date="2021-06" db="EMBL/GenBank/DDBJ databases">
        <authorList>
            <person name="Kallberg Y."/>
            <person name="Tangrot J."/>
            <person name="Rosling A."/>
        </authorList>
    </citation>
    <scope>NUCLEOTIDE SEQUENCE</scope>
    <source>
        <strain evidence="1">87-6 pot B 2015</strain>
    </source>
</reference>
<feature type="non-terminal residue" evidence="1">
    <location>
        <position position="1"/>
    </location>
</feature>
<name>A0A9N9CMF9_FUNMO</name>